<dbReference type="RefSeq" id="WP_155587792.1">
    <property type="nucleotide sequence ID" value="NZ_WFKQ01000018.1"/>
</dbReference>
<dbReference type="Proteomes" id="UP000442109">
    <property type="component" value="Unassembled WGS sequence"/>
</dbReference>
<sequence length="197" mass="22086">MFIKVRGYGVQTFAGIVPFATYEYFESEGIDLQDYEQSSMYSDEENSLNIPKEHNFAMGVALNNFCDLWEVQGAILDESNTLIVESDGKPDWECDFSADTLASHGVQLIAVSDSVDIISELPSPTAILVGTQVFKGLVFGEDDVKSDGDFDPKQLKIYFHDTGDDLIVQSIEYAQNELENNCIHVDVKSDEYEWIVK</sequence>
<reference evidence="1 2" key="1">
    <citation type="journal article" date="2019" name="PLoS ONE">
        <title>Pup mortality in New Zealand sea lions (Phocarctos hookeri) at Enderby Island, Auckland Islands, 2013-18.</title>
        <authorList>
            <person name="Michael S.A."/>
            <person name="Hayman D.T.S."/>
            <person name="Gray R."/>
            <person name="Zhang J."/>
            <person name="Rogers L."/>
            <person name="Roe W.D."/>
        </authorList>
    </citation>
    <scope>NUCLEOTIDE SEQUENCE [LARGE SCALE GENOMIC DNA]</scope>
    <source>
        <strain evidence="1 2">SM868</strain>
    </source>
</reference>
<organism evidence="1 2">
    <name type="scientific">Psychrobacter sanguinis</name>
    <dbReference type="NCBI Taxonomy" id="861445"/>
    <lineage>
        <taxon>Bacteria</taxon>
        <taxon>Pseudomonadati</taxon>
        <taxon>Pseudomonadota</taxon>
        <taxon>Gammaproteobacteria</taxon>
        <taxon>Moraxellales</taxon>
        <taxon>Moraxellaceae</taxon>
        <taxon>Psychrobacter</taxon>
    </lineage>
</organism>
<dbReference type="OrthoDB" id="6658913at2"/>
<keyword evidence="2" id="KW-1185">Reference proteome</keyword>
<gene>
    <name evidence="1" type="ORF">GB996_11760</name>
</gene>
<proteinExistence type="predicted"/>
<dbReference type="AlphaFoldDB" id="A0A844M471"/>
<accession>A0A844M471</accession>
<name>A0A844M471_9GAMM</name>
<evidence type="ECO:0000313" key="2">
    <source>
        <dbReference type="Proteomes" id="UP000442109"/>
    </source>
</evidence>
<protein>
    <submittedName>
        <fullName evidence="1">Uncharacterized protein</fullName>
    </submittedName>
</protein>
<dbReference type="EMBL" id="WFKQ01000018">
    <property type="protein sequence ID" value="MUG33458.1"/>
    <property type="molecule type" value="Genomic_DNA"/>
</dbReference>
<comment type="caution">
    <text evidence="1">The sequence shown here is derived from an EMBL/GenBank/DDBJ whole genome shotgun (WGS) entry which is preliminary data.</text>
</comment>
<evidence type="ECO:0000313" key="1">
    <source>
        <dbReference type="EMBL" id="MUG33458.1"/>
    </source>
</evidence>